<dbReference type="PANTHER" id="PTHR10083">
    <property type="entry name" value="KUNITZ-TYPE PROTEASE INHIBITOR-RELATED"/>
    <property type="match status" value="1"/>
</dbReference>
<evidence type="ECO:0000256" key="3">
    <source>
        <dbReference type="ARBA" id="ARBA00023157"/>
    </source>
</evidence>
<feature type="signal peptide" evidence="4">
    <location>
        <begin position="1"/>
        <end position="18"/>
    </location>
</feature>
<keyword evidence="3" id="KW-1015">Disulfide bond</keyword>
<evidence type="ECO:0000313" key="6">
    <source>
        <dbReference type="EMBL" id="RZC31999.1"/>
    </source>
</evidence>
<dbReference type="InterPro" id="IPR050098">
    <property type="entry name" value="TFPI/VKTCI-like"/>
</dbReference>
<dbReference type="OrthoDB" id="4473401at2759"/>
<keyword evidence="1" id="KW-0646">Protease inhibitor</keyword>
<organism evidence="6 7">
    <name type="scientific">Asbolus verrucosus</name>
    <name type="common">Desert ironclad beetle</name>
    <dbReference type="NCBI Taxonomy" id="1661398"/>
    <lineage>
        <taxon>Eukaryota</taxon>
        <taxon>Metazoa</taxon>
        <taxon>Ecdysozoa</taxon>
        <taxon>Arthropoda</taxon>
        <taxon>Hexapoda</taxon>
        <taxon>Insecta</taxon>
        <taxon>Pterygota</taxon>
        <taxon>Neoptera</taxon>
        <taxon>Endopterygota</taxon>
        <taxon>Coleoptera</taxon>
        <taxon>Polyphaga</taxon>
        <taxon>Cucujiformia</taxon>
        <taxon>Tenebrionidae</taxon>
        <taxon>Pimeliinae</taxon>
        <taxon>Asbolus</taxon>
    </lineage>
</organism>
<dbReference type="GO" id="GO:0004867">
    <property type="term" value="F:serine-type endopeptidase inhibitor activity"/>
    <property type="evidence" value="ECO:0007669"/>
    <property type="project" value="UniProtKB-KW"/>
</dbReference>
<proteinExistence type="predicted"/>
<dbReference type="AlphaFoldDB" id="A0A482VHE4"/>
<name>A0A482VHE4_ASBVE</name>
<keyword evidence="4" id="KW-0732">Signal</keyword>
<dbReference type="Proteomes" id="UP000292052">
    <property type="component" value="Unassembled WGS sequence"/>
</dbReference>
<dbReference type="SMART" id="SM00131">
    <property type="entry name" value="KU"/>
    <property type="match status" value="1"/>
</dbReference>
<dbReference type="Pfam" id="PF00014">
    <property type="entry name" value="Kunitz_BPTI"/>
    <property type="match status" value="1"/>
</dbReference>
<dbReference type="EMBL" id="QDEB01100810">
    <property type="protein sequence ID" value="RZC31999.1"/>
    <property type="molecule type" value="Genomic_DNA"/>
</dbReference>
<dbReference type="Gene3D" id="4.10.410.10">
    <property type="entry name" value="Pancreatic trypsin inhibitor Kunitz domain"/>
    <property type="match status" value="1"/>
</dbReference>
<evidence type="ECO:0000259" key="5">
    <source>
        <dbReference type="PROSITE" id="PS50279"/>
    </source>
</evidence>
<feature type="domain" description="BPTI/Kunitz inhibitor" evidence="5">
    <location>
        <begin position="32"/>
        <end position="82"/>
    </location>
</feature>
<evidence type="ECO:0000256" key="1">
    <source>
        <dbReference type="ARBA" id="ARBA00022690"/>
    </source>
</evidence>
<dbReference type="PRINTS" id="PR00759">
    <property type="entry name" value="BASICPTASE"/>
</dbReference>
<gene>
    <name evidence="6" type="ORF">BDFB_008879</name>
</gene>
<evidence type="ECO:0000313" key="7">
    <source>
        <dbReference type="Proteomes" id="UP000292052"/>
    </source>
</evidence>
<dbReference type="InterPro" id="IPR020901">
    <property type="entry name" value="Prtase_inh_Kunz-CS"/>
</dbReference>
<accession>A0A482VHE4</accession>
<dbReference type="InterPro" id="IPR002223">
    <property type="entry name" value="Kunitz_BPTI"/>
</dbReference>
<evidence type="ECO:0000256" key="4">
    <source>
        <dbReference type="SAM" id="SignalP"/>
    </source>
</evidence>
<dbReference type="FunFam" id="4.10.410.10:FF:000025">
    <property type="entry name" value="Papilin-like Protein"/>
    <property type="match status" value="1"/>
</dbReference>
<keyword evidence="7" id="KW-1185">Reference proteome</keyword>
<comment type="caution">
    <text evidence="6">The sequence shown here is derived from an EMBL/GenBank/DDBJ whole genome shotgun (WGS) entry which is preliminary data.</text>
</comment>
<sequence length="89" mass="9915">MFRKILLLLIVFVAVVAGKPTSGETQNPSVMCKLPESRGYCRALIPRWRYDPATGKCYEFKYGGCDGNGNNFVSQKACMSFCAGKGFYR</sequence>
<dbReference type="PROSITE" id="PS00280">
    <property type="entry name" value="BPTI_KUNITZ_1"/>
    <property type="match status" value="1"/>
</dbReference>
<reference evidence="6 7" key="1">
    <citation type="submission" date="2017-03" db="EMBL/GenBank/DDBJ databases">
        <title>Genome of the blue death feigning beetle - Asbolus verrucosus.</title>
        <authorList>
            <person name="Rider S.D."/>
        </authorList>
    </citation>
    <scope>NUCLEOTIDE SEQUENCE [LARGE SCALE GENOMIC DNA]</scope>
    <source>
        <strain evidence="6">Butters</strain>
        <tissue evidence="6">Head and leg muscle</tissue>
    </source>
</reference>
<dbReference type="PROSITE" id="PS50279">
    <property type="entry name" value="BPTI_KUNITZ_2"/>
    <property type="match status" value="1"/>
</dbReference>
<feature type="chain" id="PRO_5019796278" evidence="4">
    <location>
        <begin position="19"/>
        <end position="89"/>
    </location>
</feature>
<dbReference type="SUPFAM" id="SSF57362">
    <property type="entry name" value="BPTI-like"/>
    <property type="match status" value="1"/>
</dbReference>
<keyword evidence="2" id="KW-0722">Serine protease inhibitor</keyword>
<dbReference type="STRING" id="1661398.A0A482VHE4"/>
<dbReference type="GO" id="GO:0005615">
    <property type="term" value="C:extracellular space"/>
    <property type="evidence" value="ECO:0007669"/>
    <property type="project" value="TreeGrafter"/>
</dbReference>
<protein>
    <submittedName>
        <fullName evidence="6">Kunitz BPTI domain containing protein</fullName>
    </submittedName>
</protein>
<evidence type="ECO:0000256" key="2">
    <source>
        <dbReference type="ARBA" id="ARBA00022900"/>
    </source>
</evidence>
<dbReference type="PANTHER" id="PTHR10083:SF328">
    <property type="entry name" value="TISSUE FACTOR PATHWAY INHIBITOR"/>
    <property type="match status" value="1"/>
</dbReference>
<dbReference type="InterPro" id="IPR036880">
    <property type="entry name" value="Kunitz_BPTI_sf"/>
</dbReference>